<feature type="compositionally biased region" description="Basic and acidic residues" evidence="5">
    <location>
        <begin position="758"/>
        <end position="775"/>
    </location>
</feature>
<dbReference type="PANTHER" id="PTHR19862">
    <property type="entry name" value="WD REPEAT-CONTAINING PROTEIN 48"/>
    <property type="match status" value="1"/>
</dbReference>
<comment type="similarity">
    <text evidence="1">Belongs to the WD repeat WDR48 family.</text>
</comment>
<feature type="repeat" description="WD" evidence="4">
    <location>
        <begin position="218"/>
        <end position="259"/>
    </location>
</feature>
<dbReference type="Pfam" id="PF00400">
    <property type="entry name" value="WD40"/>
    <property type="match status" value="4"/>
</dbReference>
<feature type="compositionally biased region" description="Polar residues" evidence="5">
    <location>
        <begin position="370"/>
        <end position="382"/>
    </location>
</feature>
<dbReference type="PANTHER" id="PTHR19862:SF14">
    <property type="entry name" value="WD REPEAT-CONTAINING PROTEIN 48"/>
    <property type="match status" value="1"/>
</dbReference>
<evidence type="ECO:0000256" key="2">
    <source>
        <dbReference type="ARBA" id="ARBA00022574"/>
    </source>
</evidence>
<dbReference type="PROSITE" id="PS50082">
    <property type="entry name" value="WD_REPEATS_2"/>
    <property type="match status" value="2"/>
</dbReference>
<evidence type="ECO:0000313" key="7">
    <source>
        <dbReference type="Proteomes" id="UP000243515"/>
    </source>
</evidence>
<dbReference type="FunFam" id="2.130.10.10:FF:001614">
    <property type="entry name" value="WD repeat protein"/>
    <property type="match status" value="1"/>
</dbReference>
<dbReference type="GO" id="GO:0043130">
    <property type="term" value="F:ubiquitin binding"/>
    <property type="evidence" value="ECO:0007669"/>
    <property type="project" value="TreeGrafter"/>
</dbReference>
<keyword evidence="7" id="KW-1185">Reference proteome</keyword>
<evidence type="ECO:0000256" key="4">
    <source>
        <dbReference type="PROSITE-ProRule" id="PRU00221"/>
    </source>
</evidence>
<dbReference type="InterPro" id="IPR051246">
    <property type="entry name" value="WDR48"/>
</dbReference>
<dbReference type="Pfam" id="PF11816">
    <property type="entry name" value="DUF3337"/>
    <property type="match status" value="2"/>
</dbReference>
<dbReference type="OrthoDB" id="2421129at2759"/>
<feature type="region of interest" description="Disordered" evidence="5">
    <location>
        <begin position="348"/>
        <end position="385"/>
    </location>
</feature>
<dbReference type="Proteomes" id="UP000243515">
    <property type="component" value="Unassembled WGS sequence"/>
</dbReference>
<keyword evidence="3" id="KW-0677">Repeat</keyword>
<dbReference type="PROSITE" id="PS50294">
    <property type="entry name" value="WD_REPEATS_REGION"/>
    <property type="match status" value="2"/>
</dbReference>
<accession>A0A232LQP0</accession>
<evidence type="ECO:0000256" key="3">
    <source>
        <dbReference type="ARBA" id="ARBA00022737"/>
    </source>
</evidence>
<dbReference type="CDD" id="cd00200">
    <property type="entry name" value="WD40"/>
    <property type="match status" value="1"/>
</dbReference>
<dbReference type="SUPFAM" id="SSF50978">
    <property type="entry name" value="WD40 repeat-like"/>
    <property type="match status" value="1"/>
</dbReference>
<name>A0A232LQP0_9EURO</name>
<feature type="repeat" description="WD" evidence="4">
    <location>
        <begin position="85"/>
        <end position="116"/>
    </location>
</feature>
<protein>
    <submittedName>
        <fullName evidence="6">Uncharacterized protein</fullName>
    </submittedName>
</protein>
<dbReference type="InterPro" id="IPR015943">
    <property type="entry name" value="WD40/YVTN_repeat-like_dom_sf"/>
</dbReference>
<dbReference type="InterPro" id="IPR001680">
    <property type="entry name" value="WD40_rpt"/>
</dbReference>
<feature type="region of interest" description="Disordered" evidence="5">
    <location>
        <begin position="1026"/>
        <end position="1045"/>
    </location>
</feature>
<dbReference type="InterPro" id="IPR020472">
    <property type="entry name" value="WD40_PAC1"/>
</dbReference>
<keyword evidence="2 4" id="KW-0853">WD repeat</keyword>
<organism evidence="6 7">
    <name type="scientific">Elaphomyces granulatus</name>
    <dbReference type="NCBI Taxonomy" id="519963"/>
    <lineage>
        <taxon>Eukaryota</taxon>
        <taxon>Fungi</taxon>
        <taxon>Dikarya</taxon>
        <taxon>Ascomycota</taxon>
        <taxon>Pezizomycotina</taxon>
        <taxon>Eurotiomycetes</taxon>
        <taxon>Eurotiomycetidae</taxon>
        <taxon>Eurotiales</taxon>
        <taxon>Elaphomycetaceae</taxon>
        <taxon>Elaphomyces</taxon>
    </lineage>
</organism>
<dbReference type="PROSITE" id="PS00678">
    <property type="entry name" value="WD_REPEATS_1"/>
    <property type="match status" value="1"/>
</dbReference>
<reference evidence="6 7" key="1">
    <citation type="journal article" date="2015" name="Environ. Microbiol.">
        <title>Metagenome sequence of Elaphomyces granulatus from sporocarp tissue reveals Ascomycota ectomycorrhizal fingerprints of genome expansion and a Proteobacteria-rich microbiome.</title>
        <authorList>
            <person name="Quandt C.A."/>
            <person name="Kohler A."/>
            <person name="Hesse C.N."/>
            <person name="Sharpton T.J."/>
            <person name="Martin F."/>
            <person name="Spatafora J.W."/>
        </authorList>
    </citation>
    <scope>NUCLEOTIDE SEQUENCE [LARGE SCALE GENOMIC DNA]</scope>
    <source>
        <strain evidence="6 7">OSC145934</strain>
    </source>
</reference>
<dbReference type="InterPro" id="IPR036322">
    <property type="entry name" value="WD40_repeat_dom_sf"/>
</dbReference>
<dbReference type="CDD" id="cd17041">
    <property type="entry name" value="Ubl_WDR48"/>
    <property type="match status" value="1"/>
</dbReference>
<proteinExistence type="inferred from homology"/>
<feature type="compositionally biased region" description="Basic and acidic residues" evidence="5">
    <location>
        <begin position="673"/>
        <end position="686"/>
    </location>
</feature>
<sequence>MARKLTHQRVSYVLPLPDAPGGHRLGVNGLAVDAGGSTLYSAGRDGVLCSWELNLKPFSSSNPTTKDVLDSPARSTAPTKFHHQVQAHSHWINDIVLTANNSALVSASSDTTVRVWRPHSSAGEPPTSIGRHGDYAKCLATPSVSAEWVASGGLDHKIYLWDLNGAGEKLKIDACGGDRTEKGSVYALGAGSSVLASGGPECVVRVWDPKSGKLITKFVGHTDNIRDILVNQNGDTIMTASSDQTIKVWSLTAGRCTHTLTMHNDSVWSLYSDHPELSVFYSSDRSGLVAKTDTRNVPDIDQGTCIAVLQEHEGVVRVVAAGDHIWTATPRSSINRWSDVDTTAEIEAVLPPDRHQSTGFPSWPPDSRSESPTHVSASTTNGNRKKEIPHDCILLLSNTSPFPKSRDPEGTFTYPSVNGLRPADIVVGNDLGLVTPVYALPEETIEGRLGLMKHLMLNDRRRTLTQDTAGEVVLWDLLRCIPIKSFGKRHIDDVASEVNTVGNVAHWCTLDTRTGRLSVMLELNRCFDAEIYADEIDTFDQRGFREDQRINLGKWVLRWLFAPLINEEIKRDSQYRAETAVKAEEMRSLRRANAPSSIDLPSPTAPRTLGSNVVTDSTILTPRVSNGFPGSVTTPSLGIGIATPGPGTISSLYGSPPVPFMEEGNNNLGGGRSSHESTRQSVEKPNDYFSTHPIATSDADRTLLSSGEEQSPVAGQSQSPVEPEKEEKKKGASLFSKKFRMDFPKMLGRNSTEAKLTVPEERIEESDKSSEKEEERVFENNLGGIIDKIRHDYVEFLMANPGRTLTSGISPSPENETPILDIPPHTVILIQEESGDAAAATDLYRGTVGTVGEDIEKLEKSIPAWLGDLLLKVRVRIFGDFNSFHSFLPTTFINQTPVKDAIKLAFMVKPYGDLLPPVLNADGTPINSCSRLNANRMLRAKKIVSYVAERIDQPNPDASDTDAVNLEEYLELYCQNTLVPPNMTLATIRTHIWRSSGDMVLFYKPNGKKEPPSLGHIQETREVDDAGTSFNKPLGEPVNVSTVSNGSTTLGLAHSLTASGSASTSGTSSITGT</sequence>
<dbReference type="EMBL" id="NPHW01005741">
    <property type="protein sequence ID" value="OXV06442.1"/>
    <property type="molecule type" value="Genomic_DNA"/>
</dbReference>
<dbReference type="InterPro" id="IPR019775">
    <property type="entry name" value="WD40_repeat_CS"/>
</dbReference>
<evidence type="ECO:0000256" key="5">
    <source>
        <dbReference type="SAM" id="MobiDB-lite"/>
    </source>
</evidence>
<dbReference type="PRINTS" id="PR00320">
    <property type="entry name" value="GPROTEINBRPT"/>
</dbReference>
<dbReference type="AlphaFoldDB" id="A0A232LQP0"/>
<dbReference type="SMART" id="SM00320">
    <property type="entry name" value="WD40"/>
    <property type="match status" value="7"/>
</dbReference>
<dbReference type="GO" id="GO:0000724">
    <property type="term" value="P:double-strand break repair via homologous recombination"/>
    <property type="evidence" value="ECO:0007669"/>
    <property type="project" value="TreeGrafter"/>
</dbReference>
<feature type="region of interest" description="Disordered" evidence="5">
    <location>
        <begin position="648"/>
        <end position="735"/>
    </location>
</feature>
<evidence type="ECO:0000313" key="6">
    <source>
        <dbReference type="EMBL" id="OXV06442.1"/>
    </source>
</evidence>
<feature type="region of interest" description="Disordered" evidence="5">
    <location>
        <begin position="756"/>
        <end position="775"/>
    </location>
</feature>
<gene>
    <name evidence="6" type="ORF">Egran_05794</name>
</gene>
<comment type="caution">
    <text evidence="6">The sequence shown here is derived from an EMBL/GenBank/DDBJ whole genome shotgun (WGS) entry which is preliminary data.</text>
</comment>
<dbReference type="InterPro" id="IPR021772">
    <property type="entry name" value="WDR48/Bun107"/>
</dbReference>
<feature type="compositionally biased region" description="Polar residues" evidence="5">
    <location>
        <begin position="703"/>
        <end position="720"/>
    </location>
</feature>
<dbReference type="Gene3D" id="2.130.10.10">
    <property type="entry name" value="YVTN repeat-like/Quinoprotein amine dehydrogenase"/>
    <property type="match status" value="2"/>
</dbReference>
<evidence type="ECO:0000256" key="1">
    <source>
        <dbReference type="ARBA" id="ARBA00006917"/>
    </source>
</evidence>